<reference evidence="6 7" key="1">
    <citation type="submission" date="2019-02" db="EMBL/GenBank/DDBJ databases">
        <title>Prokaryotic population dynamics and viral predation in marine succession experiment using metagenomics: the confinement effect.</title>
        <authorList>
            <person name="Haro-Moreno J.M."/>
            <person name="Rodriguez-Valera F."/>
            <person name="Lopez-Perez M."/>
        </authorList>
    </citation>
    <scope>NUCLEOTIDE SEQUENCE [LARGE SCALE GENOMIC DNA]</scope>
    <source>
        <strain evidence="6">MED-G159</strain>
    </source>
</reference>
<dbReference type="Gene3D" id="2.40.100.10">
    <property type="entry name" value="Cyclophilin-like"/>
    <property type="match status" value="1"/>
</dbReference>
<dbReference type="GO" id="GO:0003755">
    <property type="term" value="F:peptidyl-prolyl cis-trans isomerase activity"/>
    <property type="evidence" value="ECO:0007669"/>
    <property type="project" value="UniProtKB-UniRule"/>
</dbReference>
<keyword evidence="3 4" id="KW-0413">Isomerase</keyword>
<keyword evidence="2 4" id="KW-0697">Rotamase</keyword>
<dbReference type="InterPro" id="IPR044665">
    <property type="entry name" value="E_coli_cyclophilin_A-like"/>
</dbReference>
<comment type="similarity">
    <text evidence="1 4">Belongs to the cyclophilin-type PPIase family.</text>
</comment>
<dbReference type="Proteomes" id="UP000315825">
    <property type="component" value="Unassembled WGS sequence"/>
</dbReference>
<evidence type="ECO:0000313" key="6">
    <source>
        <dbReference type="EMBL" id="RZO26012.1"/>
    </source>
</evidence>
<dbReference type="CDD" id="cd01920">
    <property type="entry name" value="cyclophilin_EcCYP_like"/>
    <property type="match status" value="1"/>
</dbReference>
<dbReference type="InterPro" id="IPR020892">
    <property type="entry name" value="Cyclophilin-type_PPIase_CS"/>
</dbReference>
<comment type="catalytic activity">
    <reaction evidence="4">
        <text>[protein]-peptidylproline (omega=180) = [protein]-peptidylproline (omega=0)</text>
        <dbReference type="Rhea" id="RHEA:16237"/>
        <dbReference type="Rhea" id="RHEA-COMP:10747"/>
        <dbReference type="Rhea" id="RHEA-COMP:10748"/>
        <dbReference type="ChEBI" id="CHEBI:83833"/>
        <dbReference type="ChEBI" id="CHEBI:83834"/>
        <dbReference type="EC" id="5.2.1.8"/>
    </reaction>
</comment>
<dbReference type="Pfam" id="PF00160">
    <property type="entry name" value="Pro_isomerase"/>
    <property type="match status" value="1"/>
</dbReference>
<evidence type="ECO:0000313" key="7">
    <source>
        <dbReference type="Proteomes" id="UP000315825"/>
    </source>
</evidence>
<dbReference type="AlphaFoldDB" id="A0A520MXR1"/>
<dbReference type="EC" id="5.2.1.8" evidence="4"/>
<comment type="function">
    <text evidence="4">PPIases accelerate the folding of proteins. It catalyzes the cis-trans isomerization of proline imidic peptide bonds in oligopeptides.</text>
</comment>
<dbReference type="SUPFAM" id="SSF50891">
    <property type="entry name" value="Cyclophilin-like"/>
    <property type="match status" value="1"/>
</dbReference>
<feature type="domain" description="PPIase cyclophilin-type" evidence="5">
    <location>
        <begin position="33"/>
        <end position="191"/>
    </location>
</feature>
<dbReference type="PRINTS" id="PR00153">
    <property type="entry name" value="CSAPPISMRASE"/>
</dbReference>
<name>A0A520MXR1_9GAMM</name>
<sequence length="193" mass="21251">MKNIYILISLVILGFLIYVFNKGETMPKVKLTTSVGEIVIELDSENAPISTENFLSYVDSGFYNGTIFHRVIFNFMIQGGGLLEDMSSKDQKLEAILNEADNGLLNERGTIAMARTSSPHSATSQFFINHVDNGFLNYRGNQSDQDWGYAVFGKVVEGIEVVDNIAGVETSASPPHQDVPVEAVVLVKAERLD</sequence>
<evidence type="ECO:0000256" key="1">
    <source>
        <dbReference type="ARBA" id="ARBA00007365"/>
    </source>
</evidence>
<evidence type="ECO:0000256" key="3">
    <source>
        <dbReference type="ARBA" id="ARBA00023235"/>
    </source>
</evidence>
<dbReference type="PANTHER" id="PTHR43246">
    <property type="entry name" value="PEPTIDYL-PROLYL CIS-TRANS ISOMERASE CYP38, CHLOROPLASTIC"/>
    <property type="match status" value="1"/>
</dbReference>
<accession>A0A520MXR1</accession>
<dbReference type="InterPro" id="IPR002130">
    <property type="entry name" value="Cyclophilin-type_PPIase_dom"/>
</dbReference>
<protein>
    <recommendedName>
        <fullName evidence="4">Peptidyl-prolyl cis-trans isomerase</fullName>
        <shortName evidence="4">PPIase</shortName>
        <ecNumber evidence="4">5.2.1.8</ecNumber>
    </recommendedName>
</protein>
<comment type="caution">
    <text evidence="6">The sequence shown here is derived from an EMBL/GenBank/DDBJ whole genome shotgun (WGS) entry which is preliminary data.</text>
</comment>
<dbReference type="InterPro" id="IPR029000">
    <property type="entry name" value="Cyclophilin-like_dom_sf"/>
</dbReference>
<organism evidence="6 7">
    <name type="scientific">SAR86 cluster bacterium</name>
    <dbReference type="NCBI Taxonomy" id="2030880"/>
    <lineage>
        <taxon>Bacteria</taxon>
        <taxon>Pseudomonadati</taxon>
        <taxon>Pseudomonadota</taxon>
        <taxon>Gammaproteobacteria</taxon>
        <taxon>SAR86 cluster</taxon>
    </lineage>
</organism>
<evidence type="ECO:0000259" key="5">
    <source>
        <dbReference type="PROSITE" id="PS50072"/>
    </source>
</evidence>
<dbReference type="PROSITE" id="PS50072">
    <property type="entry name" value="CSA_PPIASE_2"/>
    <property type="match status" value="1"/>
</dbReference>
<dbReference type="GO" id="GO:0006457">
    <property type="term" value="P:protein folding"/>
    <property type="evidence" value="ECO:0007669"/>
    <property type="project" value="InterPro"/>
</dbReference>
<evidence type="ECO:0000256" key="2">
    <source>
        <dbReference type="ARBA" id="ARBA00023110"/>
    </source>
</evidence>
<dbReference type="PROSITE" id="PS00170">
    <property type="entry name" value="CSA_PPIASE_1"/>
    <property type="match status" value="1"/>
</dbReference>
<dbReference type="EMBL" id="SHBE01000007">
    <property type="protein sequence ID" value="RZO26012.1"/>
    <property type="molecule type" value="Genomic_DNA"/>
</dbReference>
<evidence type="ECO:0000256" key="4">
    <source>
        <dbReference type="RuleBase" id="RU363019"/>
    </source>
</evidence>
<gene>
    <name evidence="6" type="ORF">EVA92_03875</name>
</gene>
<proteinExistence type="inferred from homology"/>